<evidence type="ECO:0000313" key="3">
    <source>
        <dbReference type="Proteomes" id="UP001318300"/>
    </source>
</evidence>
<reference evidence="2 3" key="1">
    <citation type="submission" date="2020-03" db="EMBL/GenBank/DDBJ databases">
        <title>Above-ground endophytic microbial communities from plants in different locations in the United States.</title>
        <authorList>
            <person name="Frank C."/>
        </authorList>
    </citation>
    <scope>NUCLEOTIDE SEQUENCE [LARGE SCALE GENOMIC DNA]</scope>
    <source>
        <strain evidence="2 3">WW7</strain>
    </source>
</reference>
<dbReference type="RefSeq" id="WP_166781246.1">
    <property type="nucleotide sequence ID" value="NZ_JAAOYO010000004.1"/>
</dbReference>
<sequence>MSAVDATTAEVVERPPLDPRIANVLASVGIHRPDPDDRLHVALVNAVGRTLLGAYGDQLAAMRFEVVAALQAAGEAYATARTDYEAYIDRETVRLVMGADKVARTLAEQMARASDKGYELKLAFLLAEKRDQFLRKLLDAFAAAGENHRTSRADQRAADRMHAQGYTGAS</sequence>
<evidence type="ECO:0000313" key="2">
    <source>
        <dbReference type="EMBL" id="NII42271.1"/>
    </source>
</evidence>
<proteinExistence type="predicted"/>
<feature type="compositionally biased region" description="Basic and acidic residues" evidence="1">
    <location>
        <begin position="149"/>
        <end position="162"/>
    </location>
</feature>
<dbReference type="EMBL" id="JAAOYO010000004">
    <property type="protein sequence ID" value="NII42271.1"/>
    <property type="molecule type" value="Genomic_DNA"/>
</dbReference>
<name>A0ABX0T9T1_9MICO</name>
<gene>
    <name evidence="2" type="ORF">E9228_002929</name>
</gene>
<dbReference type="Proteomes" id="UP001318300">
    <property type="component" value="Unassembled WGS sequence"/>
</dbReference>
<comment type="caution">
    <text evidence="2">The sequence shown here is derived from an EMBL/GenBank/DDBJ whole genome shotgun (WGS) entry which is preliminary data.</text>
</comment>
<organism evidence="2 3">
    <name type="scientific">Curtobacterium salicis</name>
    <dbReference type="NCBI Taxonomy" id="1779862"/>
    <lineage>
        <taxon>Bacteria</taxon>
        <taxon>Bacillati</taxon>
        <taxon>Actinomycetota</taxon>
        <taxon>Actinomycetes</taxon>
        <taxon>Micrococcales</taxon>
        <taxon>Microbacteriaceae</taxon>
        <taxon>Curtobacterium</taxon>
    </lineage>
</organism>
<feature type="region of interest" description="Disordered" evidence="1">
    <location>
        <begin position="149"/>
        <end position="170"/>
    </location>
</feature>
<evidence type="ECO:0000256" key="1">
    <source>
        <dbReference type="SAM" id="MobiDB-lite"/>
    </source>
</evidence>
<protein>
    <submittedName>
        <fullName evidence="2">Uncharacterized protein</fullName>
    </submittedName>
</protein>
<accession>A0ABX0T9T1</accession>
<keyword evidence="3" id="KW-1185">Reference proteome</keyword>